<keyword evidence="3" id="KW-1185">Reference proteome</keyword>
<feature type="domain" description="HTH cro/C1-type" evidence="1">
    <location>
        <begin position="8"/>
        <end position="63"/>
    </location>
</feature>
<dbReference type="EMBL" id="WTYQ01000001">
    <property type="protein sequence ID" value="MXP24840.1"/>
    <property type="molecule type" value="Genomic_DNA"/>
</dbReference>
<evidence type="ECO:0000259" key="1">
    <source>
        <dbReference type="PROSITE" id="PS50943"/>
    </source>
</evidence>
<dbReference type="InterPro" id="IPR015927">
    <property type="entry name" value="Peptidase_S24_S26A/B/C"/>
</dbReference>
<dbReference type="InterPro" id="IPR001387">
    <property type="entry name" value="Cro/C1-type_HTH"/>
</dbReference>
<comment type="caution">
    <text evidence="2">The sequence shown here is derived from an EMBL/GenBank/DDBJ whole genome shotgun (WGS) entry which is preliminary data.</text>
</comment>
<dbReference type="Pfam" id="PF01381">
    <property type="entry name" value="HTH_3"/>
    <property type="match status" value="1"/>
</dbReference>
<dbReference type="Gene3D" id="1.10.260.40">
    <property type="entry name" value="lambda repressor-like DNA-binding domains"/>
    <property type="match status" value="1"/>
</dbReference>
<dbReference type="InterPro" id="IPR010982">
    <property type="entry name" value="Lambda_DNA-bd_dom_sf"/>
</dbReference>
<dbReference type="AlphaFoldDB" id="A0A845A3T1"/>
<organism evidence="2 3">
    <name type="scientific">Altericroceibacterium indicum</name>
    <dbReference type="NCBI Taxonomy" id="374177"/>
    <lineage>
        <taxon>Bacteria</taxon>
        <taxon>Pseudomonadati</taxon>
        <taxon>Pseudomonadota</taxon>
        <taxon>Alphaproteobacteria</taxon>
        <taxon>Sphingomonadales</taxon>
        <taxon>Erythrobacteraceae</taxon>
        <taxon>Altericroceibacterium</taxon>
    </lineage>
</organism>
<dbReference type="SMART" id="SM00530">
    <property type="entry name" value="HTH_XRE"/>
    <property type="match status" value="1"/>
</dbReference>
<evidence type="ECO:0000313" key="2">
    <source>
        <dbReference type="EMBL" id="MXP24840.1"/>
    </source>
</evidence>
<reference evidence="2 3" key="1">
    <citation type="submission" date="2019-12" db="EMBL/GenBank/DDBJ databases">
        <title>Genomic-based taxomic classification of the family Erythrobacteraceae.</title>
        <authorList>
            <person name="Xu L."/>
        </authorList>
    </citation>
    <scope>NUCLEOTIDE SEQUENCE [LARGE SCALE GENOMIC DNA]</scope>
    <source>
        <strain evidence="2 3">DSM 18604</strain>
    </source>
</reference>
<dbReference type="Pfam" id="PF00717">
    <property type="entry name" value="Peptidase_S24"/>
    <property type="match status" value="1"/>
</dbReference>
<name>A0A845A3T1_9SPHN</name>
<dbReference type="GO" id="GO:0003677">
    <property type="term" value="F:DNA binding"/>
    <property type="evidence" value="ECO:0007669"/>
    <property type="project" value="InterPro"/>
</dbReference>
<dbReference type="Proteomes" id="UP000460561">
    <property type="component" value="Unassembled WGS sequence"/>
</dbReference>
<dbReference type="Gene3D" id="2.10.109.10">
    <property type="entry name" value="Umud Fragment, subunit A"/>
    <property type="match status" value="1"/>
</dbReference>
<protein>
    <submittedName>
        <fullName evidence="2">Helix-turn-helix domain-containing protein</fullName>
    </submittedName>
</protein>
<dbReference type="PROSITE" id="PS50943">
    <property type="entry name" value="HTH_CROC1"/>
    <property type="match status" value="1"/>
</dbReference>
<gene>
    <name evidence="2" type="ORF">GRI39_02105</name>
</gene>
<dbReference type="CDD" id="cd00093">
    <property type="entry name" value="HTH_XRE"/>
    <property type="match status" value="1"/>
</dbReference>
<dbReference type="SUPFAM" id="SSF47413">
    <property type="entry name" value="lambda repressor-like DNA-binding domains"/>
    <property type="match status" value="1"/>
</dbReference>
<sequence>MTDSSKRLKAAREKAGYASAKEAAEAMGISVPTYIQHENGIRNYPASRAQRYAKFFRTTPEFLLYNRLPKQASSVELGPQLLVIGKVEAGVWQLQADINKGFGQTFTGRPDINAPMKERFGLKVVGSGMDLVFPEGTILECLTYTQGQSLKQGQPVIIRRSMADGTCEQTVKEYFKDGEGIEWLLAKSSHPAFQAPLRLGREHGEEIEITAIVVASTRFW</sequence>
<dbReference type="OrthoDB" id="7475093at2"/>
<proteinExistence type="predicted"/>
<accession>A0A845A3T1</accession>
<evidence type="ECO:0000313" key="3">
    <source>
        <dbReference type="Proteomes" id="UP000460561"/>
    </source>
</evidence>